<sequence>MEHLVGLEELREVDSRLVEGRVLQEEHQTVRRHSEVAEEQWSTKEQQNCGCHDSEVADLSFAMEESQVNPCQIEEMREIASGDGSPSPEAAGDVSAVTNSSSIYF</sequence>
<evidence type="ECO:0000313" key="4">
    <source>
        <dbReference type="Proteomes" id="UP000028999"/>
    </source>
</evidence>
<protein>
    <submittedName>
        <fullName evidence="2">(rape) hypothetical protein</fullName>
    </submittedName>
    <submittedName>
        <fullName evidence="3">BnaC03g62650D protein</fullName>
    </submittedName>
</protein>
<feature type="compositionally biased region" description="Polar residues" evidence="1">
    <location>
        <begin position="96"/>
        <end position="105"/>
    </location>
</feature>
<dbReference type="PaxDb" id="3708-A0A078H907"/>
<evidence type="ECO:0000313" key="2">
    <source>
        <dbReference type="EMBL" id="CAF1710634.1"/>
    </source>
</evidence>
<dbReference type="Proteomes" id="UP001295469">
    <property type="component" value="Chromosome C03"/>
</dbReference>
<name>A0A078H907_BRANA</name>
<reference evidence="3 4" key="1">
    <citation type="journal article" date="2014" name="Science">
        <title>Plant genetics. Early allopolyploid evolution in the post-Neolithic Brassica napus oilseed genome.</title>
        <authorList>
            <person name="Chalhoub B."/>
            <person name="Denoeud F."/>
            <person name="Liu S."/>
            <person name="Parkin I.A."/>
            <person name="Tang H."/>
            <person name="Wang X."/>
            <person name="Chiquet J."/>
            <person name="Belcram H."/>
            <person name="Tong C."/>
            <person name="Samans B."/>
            <person name="Correa M."/>
            <person name="Da Silva C."/>
            <person name="Just J."/>
            <person name="Falentin C."/>
            <person name="Koh C.S."/>
            <person name="Le Clainche I."/>
            <person name="Bernard M."/>
            <person name="Bento P."/>
            <person name="Noel B."/>
            <person name="Labadie K."/>
            <person name="Alberti A."/>
            <person name="Charles M."/>
            <person name="Arnaud D."/>
            <person name="Guo H."/>
            <person name="Daviaud C."/>
            <person name="Alamery S."/>
            <person name="Jabbari K."/>
            <person name="Zhao M."/>
            <person name="Edger P.P."/>
            <person name="Chelaifa H."/>
            <person name="Tack D."/>
            <person name="Lassalle G."/>
            <person name="Mestiri I."/>
            <person name="Schnel N."/>
            <person name="Le Paslier M.C."/>
            <person name="Fan G."/>
            <person name="Renault V."/>
            <person name="Bayer P.E."/>
            <person name="Golicz A.A."/>
            <person name="Manoli S."/>
            <person name="Lee T.H."/>
            <person name="Thi V.H."/>
            <person name="Chalabi S."/>
            <person name="Hu Q."/>
            <person name="Fan C."/>
            <person name="Tollenaere R."/>
            <person name="Lu Y."/>
            <person name="Battail C."/>
            <person name="Shen J."/>
            <person name="Sidebottom C.H."/>
            <person name="Wang X."/>
            <person name="Canaguier A."/>
            <person name="Chauveau A."/>
            <person name="Berard A."/>
            <person name="Deniot G."/>
            <person name="Guan M."/>
            <person name="Liu Z."/>
            <person name="Sun F."/>
            <person name="Lim Y.P."/>
            <person name="Lyons E."/>
            <person name="Town C.D."/>
            <person name="Bancroft I."/>
            <person name="Wang X."/>
            <person name="Meng J."/>
            <person name="Ma J."/>
            <person name="Pires J.C."/>
            <person name="King G.J."/>
            <person name="Brunel D."/>
            <person name="Delourme R."/>
            <person name="Renard M."/>
            <person name="Aury J.M."/>
            <person name="Adams K.L."/>
            <person name="Batley J."/>
            <person name="Snowdon R.J."/>
            <person name="Tost J."/>
            <person name="Edwards D."/>
            <person name="Zhou Y."/>
            <person name="Hua W."/>
            <person name="Sharpe A.G."/>
            <person name="Paterson A.H."/>
            <person name="Guan C."/>
            <person name="Wincker P."/>
        </authorList>
    </citation>
    <scope>NUCLEOTIDE SEQUENCE [LARGE SCALE GENOMIC DNA]</scope>
    <source>
        <strain evidence="4">cv. Darmor-bzh</strain>
    </source>
</reference>
<dbReference type="EMBL" id="LK032327">
    <property type="protein sequence ID" value="CDY34067.1"/>
    <property type="molecule type" value="Genomic_DNA"/>
</dbReference>
<dbReference type="AlphaFoldDB" id="A0A078H907"/>
<proteinExistence type="predicted"/>
<dbReference type="EMBL" id="HG994367">
    <property type="protein sequence ID" value="CAF1710634.1"/>
    <property type="molecule type" value="Genomic_DNA"/>
</dbReference>
<accession>A0A078H907</accession>
<dbReference type="Proteomes" id="UP000028999">
    <property type="component" value="Unassembled WGS sequence"/>
</dbReference>
<reference evidence="3" key="2">
    <citation type="submission" date="2014-06" db="EMBL/GenBank/DDBJ databases">
        <authorList>
            <person name="Genoscope - CEA"/>
        </authorList>
    </citation>
    <scope>NUCLEOTIDE SEQUENCE</scope>
</reference>
<keyword evidence="4" id="KW-1185">Reference proteome</keyword>
<reference evidence="2" key="3">
    <citation type="submission" date="2021-01" db="EMBL/GenBank/DDBJ databases">
        <authorList>
            <consortium name="Genoscope - CEA"/>
            <person name="William W."/>
        </authorList>
    </citation>
    <scope>NUCLEOTIDE SEQUENCE</scope>
</reference>
<evidence type="ECO:0000256" key="1">
    <source>
        <dbReference type="SAM" id="MobiDB-lite"/>
    </source>
</evidence>
<dbReference type="Gramene" id="CDY34067">
    <property type="protein sequence ID" value="CDY34067"/>
    <property type="gene ID" value="GSBRNA2T00055968001"/>
</dbReference>
<feature type="region of interest" description="Disordered" evidence="1">
    <location>
        <begin position="80"/>
        <end position="105"/>
    </location>
</feature>
<organism evidence="3 4">
    <name type="scientific">Brassica napus</name>
    <name type="common">Rape</name>
    <dbReference type="NCBI Taxonomy" id="3708"/>
    <lineage>
        <taxon>Eukaryota</taxon>
        <taxon>Viridiplantae</taxon>
        <taxon>Streptophyta</taxon>
        <taxon>Embryophyta</taxon>
        <taxon>Tracheophyta</taxon>
        <taxon>Spermatophyta</taxon>
        <taxon>Magnoliopsida</taxon>
        <taxon>eudicotyledons</taxon>
        <taxon>Gunneridae</taxon>
        <taxon>Pentapetalae</taxon>
        <taxon>rosids</taxon>
        <taxon>malvids</taxon>
        <taxon>Brassicales</taxon>
        <taxon>Brassicaceae</taxon>
        <taxon>Brassiceae</taxon>
        <taxon>Brassica</taxon>
    </lineage>
</organism>
<gene>
    <name evidence="3" type="primary">BnaC03g62650D</name>
    <name evidence="2" type="ORF">DARMORV10_C03P81050.1</name>
    <name evidence="3" type="ORF">GSBRNA2T00055968001</name>
</gene>
<evidence type="ECO:0000313" key="3">
    <source>
        <dbReference type="EMBL" id="CDY34067.1"/>
    </source>
</evidence>